<evidence type="ECO:0000313" key="2">
    <source>
        <dbReference type="Proteomes" id="UP001234297"/>
    </source>
</evidence>
<organism evidence="1 2">
    <name type="scientific">Persea americana</name>
    <name type="common">Avocado</name>
    <dbReference type="NCBI Taxonomy" id="3435"/>
    <lineage>
        <taxon>Eukaryota</taxon>
        <taxon>Viridiplantae</taxon>
        <taxon>Streptophyta</taxon>
        <taxon>Embryophyta</taxon>
        <taxon>Tracheophyta</taxon>
        <taxon>Spermatophyta</taxon>
        <taxon>Magnoliopsida</taxon>
        <taxon>Magnoliidae</taxon>
        <taxon>Laurales</taxon>
        <taxon>Lauraceae</taxon>
        <taxon>Persea</taxon>
    </lineage>
</organism>
<name>A0ACC2MXR6_PERAE</name>
<dbReference type="Proteomes" id="UP001234297">
    <property type="component" value="Chromosome 1"/>
</dbReference>
<proteinExistence type="predicted"/>
<reference evidence="1 2" key="1">
    <citation type="journal article" date="2022" name="Hortic Res">
        <title>A haplotype resolved chromosomal level avocado genome allows analysis of novel avocado genes.</title>
        <authorList>
            <person name="Nath O."/>
            <person name="Fletcher S.J."/>
            <person name="Hayward A."/>
            <person name="Shaw L.M."/>
            <person name="Masouleh A.K."/>
            <person name="Furtado A."/>
            <person name="Henry R.J."/>
            <person name="Mitter N."/>
        </authorList>
    </citation>
    <scope>NUCLEOTIDE SEQUENCE [LARGE SCALE GENOMIC DNA]</scope>
    <source>
        <strain evidence="2">cv. Hass</strain>
    </source>
</reference>
<dbReference type="EMBL" id="CM056809">
    <property type="protein sequence ID" value="KAJ8650509.1"/>
    <property type="molecule type" value="Genomic_DNA"/>
</dbReference>
<comment type="caution">
    <text evidence="1">The sequence shown here is derived from an EMBL/GenBank/DDBJ whole genome shotgun (WGS) entry which is preliminary data.</text>
</comment>
<keyword evidence="2" id="KW-1185">Reference proteome</keyword>
<gene>
    <name evidence="1" type="ORF">MRB53_003532</name>
</gene>
<evidence type="ECO:0000313" key="1">
    <source>
        <dbReference type="EMBL" id="KAJ8650509.1"/>
    </source>
</evidence>
<protein>
    <submittedName>
        <fullName evidence="1">Uncharacterized protein</fullName>
    </submittedName>
</protein>
<sequence>MVLDFLEEMEKMPLPPARSYVKNTKAMFRTPADVYEHPDSYHFVLDMPGLQVENIKVISYQPPLSDCAHVYNADPENVTATYKDGVLTVVVAKKQAEEAPSKPKTITIPVS</sequence>
<accession>A0ACC2MXR6</accession>